<evidence type="ECO:0000313" key="3">
    <source>
        <dbReference type="Proteomes" id="UP000822476"/>
    </source>
</evidence>
<dbReference type="AlphaFoldDB" id="A0A8S9YES2"/>
<dbReference type="EMBL" id="JTDE01007576">
    <property type="protein sequence ID" value="KAF7238260.1"/>
    <property type="molecule type" value="Genomic_DNA"/>
</dbReference>
<dbReference type="OrthoDB" id="6300656at2759"/>
<dbReference type="Pfam" id="PF23055">
    <property type="entry name" value="DUF7041"/>
    <property type="match status" value="1"/>
</dbReference>
<reference evidence="2" key="1">
    <citation type="submission" date="2019-07" db="EMBL/GenBank/DDBJ databases">
        <title>Annotation for the trematode Paragonimus miyazaki's.</title>
        <authorList>
            <person name="Choi Y.-J."/>
        </authorList>
    </citation>
    <scope>NUCLEOTIDE SEQUENCE</scope>
    <source>
        <strain evidence="2">Japan</strain>
    </source>
</reference>
<accession>A0A8S9YES2</accession>
<protein>
    <recommendedName>
        <fullName evidence="1">DUF7041 domain-containing protein</fullName>
    </recommendedName>
</protein>
<proteinExistence type="predicted"/>
<gene>
    <name evidence="2" type="ORF">EG68_11089</name>
</gene>
<sequence length="118" mass="13374">MFSYIVQPIPTDIAEEVSDLIDSMPEDQPYDKLKDALISRGGVSEPRRLDQLFSEMELECKSSTPPTTNIDLDRSADSVTLSHGPKKARINITRNDYPVDIIAENITCDERHDDEDFM</sequence>
<evidence type="ECO:0000259" key="1">
    <source>
        <dbReference type="Pfam" id="PF23055"/>
    </source>
</evidence>
<keyword evidence="3" id="KW-1185">Reference proteome</keyword>
<dbReference type="Proteomes" id="UP000822476">
    <property type="component" value="Unassembled WGS sequence"/>
</dbReference>
<evidence type="ECO:0000313" key="2">
    <source>
        <dbReference type="EMBL" id="KAF7238260.1"/>
    </source>
</evidence>
<dbReference type="InterPro" id="IPR055469">
    <property type="entry name" value="DUF7041"/>
</dbReference>
<organism evidence="2 3">
    <name type="scientific">Paragonimus skrjabini miyazakii</name>
    <dbReference type="NCBI Taxonomy" id="59628"/>
    <lineage>
        <taxon>Eukaryota</taxon>
        <taxon>Metazoa</taxon>
        <taxon>Spiralia</taxon>
        <taxon>Lophotrochozoa</taxon>
        <taxon>Platyhelminthes</taxon>
        <taxon>Trematoda</taxon>
        <taxon>Digenea</taxon>
        <taxon>Plagiorchiida</taxon>
        <taxon>Troglotremata</taxon>
        <taxon>Troglotrematidae</taxon>
        <taxon>Paragonimus</taxon>
    </lineage>
</organism>
<name>A0A8S9YES2_9TREM</name>
<feature type="domain" description="DUF7041" evidence="1">
    <location>
        <begin position="1"/>
        <end position="53"/>
    </location>
</feature>
<comment type="caution">
    <text evidence="2">The sequence shown here is derived from an EMBL/GenBank/DDBJ whole genome shotgun (WGS) entry which is preliminary data.</text>
</comment>